<comment type="similarity">
    <text evidence="1 7">Belongs to the iron/manganese superoxide dismutase family.</text>
</comment>
<dbReference type="InterPro" id="IPR036314">
    <property type="entry name" value="SOD_C_sf"/>
</dbReference>
<dbReference type="Proteomes" id="UP000182489">
    <property type="component" value="Unassembled WGS sequence"/>
</dbReference>
<feature type="binding site" evidence="6">
    <location>
        <position position="27"/>
    </location>
    <ligand>
        <name>Mn(2+)</name>
        <dbReference type="ChEBI" id="CHEBI:29035"/>
    </ligand>
</feature>
<evidence type="ECO:0000256" key="2">
    <source>
        <dbReference type="ARBA" id="ARBA00022723"/>
    </source>
</evidence>
<gene>
    <name evidence="12" type="ORF">FHI69_09825</name>
    <name evidence="10" type="ORF">J3P46_08055</name>
    <name evidence="11" type="ORF">SAMN03097694_2931</name>
</gene>
<evidence type="ECO:0000259" key="9">
    <source>
        <dbReference type="Pfam" id="PF02777"/>
    </source>
</evidence>
<evidence type="ECO:0000313" key="15">
    <source>
        <dbReference type="Proteomes" id="UP000662821"/>
    </source>
</evidence>
<evidence type="ECO:0000313" key="14">
    <source>
        <dbReference type="Proteomes" id="UP000305681"/>
    </source>
</evidence>
<evidence type="ECO:0000256" key="3">
    <source>
        <dbReference type="ARBA" id="ARBA00023002"/>
    </source>
</evidence>
<reference evidence="11 13" key="1">
    <citation type="submission" date="2016-11" db="EMBL/GenBank/DDBJ databases">
        <authorList>
            <person name="Varghese N."/>
            <person name="Submissions S."/>
        </authorList>
    </citation>
    <scope>NUCLEOTIDE SEQUENCE [LARGE SCALE GENOMIC DNA]</scope>
    <source>
        <strain evidence="11 13">NFR18</strain>
    </source>
</reference>
<accession>A0A031GUM5</accession>
<name>A0A031GUM5_9BURK</name>
<evidence type="ECO:0000256" key="7">
    <source>
        <dbReference type="RuleBase" id="RU000414"/>
    </source>
</evidence>
<reference evidence="10 15" key="3">
    <citation type="submission" date="2021-03" db="EMBL/GenBank/DDBJ databases">
        <title>Draft genome sequence of Janthinobacterium sp. strain PLB02 isolated from infected primmorphs (Lubomirskia baicalensis).</title>
        <authorList>
            <person name="Chernogor L.I."/>
            <person name="Belikov S.I."/>
            <person name="Petrushin I.S."/>
        </authorList>
    </citation>
    <scope>NUCLEOTIDE SEQUENCE [LARGE SCALE GENOMIC DNA]</scope>
    <source>
        <strain evidence="10 15">PLB02</strain>
    </source>
</reference>
<dbReference type="PANTHER" id="PTHR42769:SF3">
    <property type="entry name" value="SUPEROXIDE DISMUTASE [FE] 2, CHLOROPLASTIC"/>
    <property type="match status" value="1"/>
</dbReference>
<dbReference type="SUPFAM" id="SSF54719">
    <property type="entry name" value="Fe,Mn superoxide dismutase (SOD), C-terminal domain"/>
    <property type="match status" value="1"/>
</dbReference>
<dbReference type="OrthoDB" id="9803125at2"/>
<dbReference type="RefSeq" id="WP_034751750.1">
    <property type="nucleotide sequence ID" value="NZ_CBCRWJ010000002.1"/>
</dbReference>
<keyword evidence="2 6" id="KW-0479">Metal-binding</keyword>
<dbReference type="InterPro" id="IPR019831">
    <property type="entry name" value="Mn/Fe_SOD_N"/>
</dbReference>
<evidence type="ECO:0000313" key="13">
    <source>
        <dbReference type="Proteomes" id="UP000182489"/>
    </source>
</evidence>
<dbReference type="PANTHER" id="PTHR42769">
    <property type="entry name" value="SUPEROXIDE DISMUTASE"/>
    <property type="match status" value="1"/>
</dbReference>
<feature type="binding site" evidence="6">
    <location>
        <position position="157"/>
    </location>
    <ligand>
        <name>Mn(2+)</name>
        <dbReference type="ChEBI" id="CHEBI:29035"/>
    </ligand>
</feature>
<dbReference type="EMBL" id="CP071520">
    <property type="protein sequence ID" value="QSX97861.1"/>
    <property type="molecule type" value="Genomic_DNA"/>
</dbReference>
<feature type="binding site" evidence="6">
    <location>
        <position position="161"/>
    </location>
    <ligand>
        <name>Mn(2+)</name>
        <dbReference type="ChEBI" id="CHEBI:29035"/>
    </ligand>
</feature>
<dbReference type="Proteomes" id="UP000662821">
    <property type="component" value="Chromosome"/>
</dbReference>
<feature type="domain" description="Manganese/iron superoxide dismutase C-terminal" evidence="9">
    <location>
        <begin position="89"/>
        <end position="190"/>
    </location>
</feature>
<dbReference type="GO" id="GO:0004784">
    <property type="term" value="F:superoxide dismutase activity"/>
    <property type="evidence" value="ECO:0007669"/>
    <property type="project" value="UniProtKB-EC"/>
</dbReference>
<keyword evidence="4" id="KW-0408">Iron</keyword>
<dbReference type="EMBL" id="FPKH01000002">
    <property type="protein sequence ID" value="SFX67869.1"/>
    <property type="molecule type" value="Genomic_DNA"/>
</dbReference>
<dbReference type="Gene3D" id="1.10.287.990">
    <property type="entry name" value="Fe,Mn superoxide dismutase (SOD) domain"/>
    <property type="match status" value="1"/>
</dbReference>
<protein>
    <recommendedName>
        <fullName evidence="7">Superoxide dismutase</fullName>
        <ecNumber evidence="7">1.15.1.1</ecNumber>
    </recommendedName>
</protein>
<comment type="catalytic activity">
    <reaction evidence="5 7">
        <text>2 superoxide + 2 H(+) = H2O2 + O2</text>
        <dbReference type="Rhea" id="RHEA:20696"/>
        <dbReference type="ChEBI" id="CHEBI:15378"/>
        <dbReference type="ChEBI" id="CHEBI:15379"/>
        <dbReference type="ChEBI" id="CHEBI:16240"/>
        <dbReference type="ChEBI" id="CHEBI:18421"/>
        <dbReference type="EC" id="1.15.1.1"/>
    </reaction>
</comment>
<dbReference type="InterPro" id="IPR036324">
    <property type="entry name" value="Mn/Fe_SOD_N_sf"/>
</dbReference>
<evidence type="ECO:0000256" key="1">
    <source>
        <dbReference type="ARBA" id="ARBA00008714"/>
    </source>
</evidence>
<evidence type="ECO:0000256" key="6">
    <source>
        <dbReference type="PIRSR" id="PIRSR000349-1"/>
    </source>
</evidence>
<dbReference type="PRINTS" id="PR01703">
    <property type="entry name" value="MNSODISMTASE"/>
</dbReference>
<dbReference type="PIRSF" id="PIRSF000349">
    <property type="entry name" value="SODismutase"/>
    <property type="match status" value="1"/>
</dbReference>
<evidence type="ECO:0000259" key="8">
    <source>
        <dbReference type="Pfam" id="PF00081"/>
    </source>
</evidence>
<keyword evidence="3 7" id="KW-0560">Oxidoreductase</keyword>
<evidence type="ECO:0000256" key="5">
    <source>
        <dbReference type="ARBA" id="ARBA00049204"/>
    </source>
</evidence>
<evidence type="ECO:0000313" key="10">
    <source>
        <dbReference type="EMBL" id="QSX97861.1"/>
    </source>
</evidence>
<dbReference type="GO" id="GO:0005737">
    <property type="term" value="C:cytoplasm"/>
    <property type="evidence" value="ECO:0007669"/>
    <property type="project" value="UniProtKB-ARBA"/>
</dbReference>
<dbReference type="FunFam" id="3.55.40.20:FF:000001">
    <property type="entry name" value="Superoxide dismutase"/>
    <property type="match status" value="1"/>
</dbReference>
<evidence type="ECO:0000313" key="11">
    <source>
        <dbReference type="EMBL" id="SFX67869.1"/>
    </source>
</evidence>
<dbReference type="SUPFAM" id="SSF46609">
    <property type="entry name" value="Fe,Mn superoxide dismutase (SOD), N-terminal domain"/>
    <property type="match status" value="1"/>
</dbReference>
<organism evidence="11 13">
    <name type="scientific">Janthinobacterium lividum</name>
    <dbReference type="NCBI Taxonomy" id="29581"/>
    <lineage>
        <taxon>Bacteria</taxon>
        <taxon>Pseudomonadati</taxon>
        <taxon>Pseudomonadota</taxon>
        <taxon>Betaproteobacteria</taxon>
        <taxon>Burkholderiales</taxon>
        <taxon>Oxalobacteraceae</taxon>
        <taxon>Janthinobacterium</taxon>
    </lineage>
</organism>
<evidence type="ECO:0000256" key="4">
    <source>
        <dbReference type="ARBA" id="ARBA00023004"/>
    </source>
</evidence>
<sequence>MEHTLPPLPYEMDALAPHISKETLEYHYAKHHQAYVTNLNNLIKGTEFENLSLEEIIKKSSGGIFNNAAQVWNHTFYWNGMKPAGGGAPAGAVADAINAKWSSFDKFKEEFTKSCVGNFGSGWTWLVQKADGSVDIVNTSNAGCPLTTGDKPLLTCDVWEHAYYIDYRNLRAKYVETFWGLVNWDFVAKNFA</sequence>
<evidence type="ECO:0000313" key="12">
    <source>
        <dbReference type="EMBL" id="TNC77616.1"/>
    </source>
</evidence>
<dbReference type="GO" id="GO:0046914">
    <property type="term" value="F:transition metal ion binding"/>
    <property type="evidence" value="ECO:0007669"/>
    <property type="project" value="UniProtKB-ARBA"/>
</dbReference>
<dbReference type="AlphaFoldDB" id="A0A031GUM5"/>
<dbReference type="EMBL" id="VDGE01000002">
    <property type="protein sequence ID" value="TNC77616.1"/>
    <property type="molecule type" value="Genomic_DNA"/>
</dbReference>
<feature type="binding site" evidence="6">
    <location>
        <position position="74"/>
    </location>
    <ligand>
        <name>Mn(2+)</name>
        <dbReference type="ChEBI" id="CHEBI:29035"/>
    </ligand>
</feature>
<dbReference type="FunFam" id="1.10.287.990:FF:000002">
    <property type="entry name" value="Superoxide dismutase"/>
    <property type="match status" value="1"/>
</dbReference>
<dbReference type="EC" id="1.15.1.1" evidence="7"/>
<dbReference type="Pfam" id="PF02777">
    <property type="entry name" value="Sod_Fe_C"/>
    <property type="match status" value="1"/>
</dbReference>
<dbReference type="PROSITE" id="PS00088">
    <property type="entry name" value="SOD_MN"/>
    <property type="match status" value="1"/>
</dbReference>
<feature type="domain" description="Manganese/iron superoxide dismutase N-terminal" evidence="8">
    <location>
        <begin position="2"/>
        <end position="81"/>
    </location>
</feature>
<reference evidence="12 14" key="2">
    <citation type="submission" date="2019-06" db="EMBL/GenBank/DDBJ databases">
        <title>Genome sequence of Janthinobacterium lividum UCD_MED1.</title>
        <authorList>
            <person name="De Leon M.E."/>
            <person name="Jospin G."/>
        </authorList>
    </citation>
    <scope>NUCLEOTIDE SEQUENCE [LARGE SCALE GENOMIC DNA]</scope>
    <source>
        <strain evidence="12 14">UCD_MED1</strain>
    </source>
</reference>
<proteinExistence type="inferred from homology"/>
<dbReference type="InterPro" id="IPR019832">
    <property type="entry name" value="Mn/Fe_SOD_C"/>
</dbReference>
<dbReference type="Proteomes" id="UP000305681">
    <property type="component" value="Unassembled WGS sequence"/>
</dbReference>
<dbReference type="Pfam" id="PF00081">
    <property type="entry name" value="Sod_Fe_N"/>
    <property type="match status" value="1"/>
</dbReference>
<dbReference type="InterPro" id="IPR019833">
    <property type="entry name" value="Mn/Fe_SOD_BS"/>
</dbReference>
<dbReference type="Gene3D" id="3.55.40.20">
    <property type="entry name" value="Iron/manganese superoxide dismutase, C-terminal domain"/>
    <property type="match status" value="1"/>
</dbReference>
<dbReference type="InterPro" id="IPR001189">
    <property type="entry name" value="Mn/Fe_SOD"/>
</dbReference>
<comment type="function">
    <text evidence="7">Destroys radicals which are normally produced within the cells and which are toxic to biological systems.</text>
</comment>
<dbReference type="eggNOG" id="COG0605">
    <property type="taxonomic scope" value="Bacteria"/>
</dbReference>
<dbReference type="GeneID" id="56945234"/>